<feature type="domain" description="Immunoglobulin V-set" evidence="4">
    <location>
        <begin position="35"/>
        <end position="118"/>
    </location>
</feature>
<dbReference type="InterPro" id="IPR013783">
    <property type="entry name" value="Ig-like_fold"/>
</dbReference>
<dbReference type="OMA" id="MLWYQKS"/>
<protein>
    <recommendedName>
        <fullName evidence="4">Immunoglobulin V-set domain-containing protein</fullName>
    </recommendedName>
</protein>
<dbReference type="GO" id="GO:0007166">
    <property type="term" value="P:cell surface receptor signaling pathway"/>
    <property type="evidence" value="ECO:0007669"/>
    <property type="project" value="TreeGrafter"/>
</dbReference>
<dbReference type="GO" id="GO:0002376">
    <property type="term" value="P:immune system process"/>
    <property type="evidence" value="ECO:0007669"/>
    <property type="project" value="UniProtKB-KW"/>
</dbReference>
<evidence type="ECO:0000256" key="2">
    <source>
        <dbReference type="ARBA" id="ARBA00022859"/>
    </source>
</evidence>
<dbReference type="SMART" id="SM00406">
    <property type="entry name" value="IGv"/>
    <property type="match status" value="1"/>
</dbReference>
<dbReference type="SUPFAM" id="SSF48726">
    <property type="entry name" value="Immunoglobulin"/>
    <property type="match status" value="1"/>
</dbReference>
<dbReference type="Pfam" id="PF07686">
    <property type="entry name" value="V-set"/>
    <property type="match status" value="1"/>
</dbReference>
<dbReference type="InterPro" id="IPR050413">
    <property type="entry name" value="TCR_beta_variable"/>
</dbReference>
<feature type="chain" id="PRO_5018677133" description="Immunoglobulin V-set domain-containing protein" evidence="3">
    <location>
        <begin position="19"/>
        <end position="139"/>
    </location>
</feature>
<proteinExistence type="predicted"/>
<dbReference type="STRING" id="61819.ENSACIP00000001118"/>
<dbReference type="PANTHER" id="PTHR23268">
    <property type="entry name" value="T-CELL RECEPTOR BETA CHAIN"/>
    <property type="match status" value="1"/>
</dbReference>
<evidence type="ECO:0000313" key="5">
    <source>
        <dbReference type="Ensembl" id="ENSACIP00000001118.1"/>
    </source>
</evidence>
<dbReference type="InterPro" id="IPR013106">
    <property type="entry name" value="Ig_V-set"/>
</dbReference>
<name>A0A3Q0QSJ2_AMPCI</name>
<dbReference type="InterPro" id="IPR036179">
    <property type="entry name" value="Ig-like_dom_sf"/>
</dbReference>
<dbReference type="GO" id="GO:0005886">
    <property type="term" value="C:plasma membrane"/>
    <property type="evidence" value="ECO:0007669"/>
    <property type="project" value="TreeGrafter"/>
</dbReference>
<reference evidence="5" key="2">
    <citation type="submission" date="2025-09" db="UniProtKB">
        <authorList>
            <consortium name="Ensembl"/>
        </authorList>
    </citation>
    <scope>IDENTIFICATION</scope>
</reference>
<feature type="signal peptide" evidence="3">
    <location>
        <begin position="1"/>
        <end position="18"/>
    </location>
</feature>
<keyword evidence="2" id="KW-0391">Immunity</keyword>
<evidence type="ECO:0000256" key="1">
    <source>
        <dbReference type="ARBA" id="ARBA00022729"/>
    </source>
</evidence>
<dbReference type="GeneTree" id="ENSGT00980000198722"/>
<evidence type="ECO:0000313" key="6">
    <source>
        <dbReference type="Proteomes" id="UP000261340"/>
    </source>
</evidence>
<dbReference type="Gene3D" id="2.60.40.10">
    <property type="entry name" value="Immunoglobulins"/>
    <property type="match status" value="1"/>
</dbReference>
<dbReference type="Ensembl" id="ENSACIT00000001170.1">
    <property type="protein sequence ID" value="ENSACIP00000001118.1"/>
    <property type="gene ID" value="ENSACIG00000000953.1"/>
</dbReference>
<accession>A0A3Q0QSJ2</accession>
<dbReference type="PANTHER" id="PTHR23268:SF102">
    <property type="entry name" value="IMMUNOGLOBULIN V-SET DOMAIN-CONTAINING PROTEIN"/>
    <property type="match status" value="1"/>
</dbReference>
<reference evidence="5" key="1">
    <citation type="submission" date="2025-08" db="UniProtKB">
        <authorList>
            <consortium name="Ensembl"/>
        </authorList>
    </citation>
    <scope>IDENTIFICATION</scope>
</reference>
<keyword evidence="1 3" id="KW-0732">Signal</keyword>
<sequence>ASLALIFLSLCTAGISLGIQVHQSPSAVFREVGGEVQLTCTHEKSDYRVMLWYQRSPGDAALKLLGYGYTEFKNNSVEEPFRKHFKLAGDLKGDTKHGSLSIIDVKAPEHTATYFCAASQPQYIKHPSACDKNLFPCIQ</sequence>
<evidence type="ECO:0000256" key="3">
    <source>
        <dbReference type="SAM" id="SignalP"/>
    </source>
</evidence>
<dbReference type="Proteomes" id="UP000261340">
    <property type="component" value="Unplaced"/>
</dbReference>
<evidence type="ECO:0000259" key="4">
    <source>
        <dbReference type="SMART" id="SM00406"/>
    </source>
</evidence>
<dbReference type="AlphaFoldDB" id="A0A3Q0QSJ2"/>
<organism evidence="5 6">
    <name type="scientific">Amphilophus citrinellus</name>
    <name type="common">Midas cichlid</name>
    <name type="synonym">Cichlasoma citrinellum</name>
    <dbReference type="NCBI Taxonomy" id="61819"/>
    <lineage>
        <taxon>Eukaryota</taxon>
        <taxon>Metazoa</taxon>
        <taxon>Chordata</taxon>
        <taxon>Craniata</taxon>
        <taxon>Vertebrata</taxon>
        <taxon>Euteleostomi</taxon>
        <taxon>Actinopterygii</taxon>
        <taxon>Neopterygii</taxon>
        <taxon>Teleostei</taxon>
        <taxon>Neoteleostei</taxon>
        <taxon>Acanthomorphata</taxon>
        <taxon>Ovalentaria</taxon>
        <taxon>Cichlomorphae</taxon>
        <taxon>Cichliformes</taxon>
        <taxon>Cichlidae</taxon>
        <taxon>New World cichlids</taxon>
        <taxon>Cichlasomatinae</taxon>
        <taxon>Heroini</taxon>
        <taxon>Amphilophus</taxon>
    </lineage>
</organism>
<keyword evidence="6" id="KW-1185">Reference proteome</keyword>